<accession>A0AAV7JVA5</accession>
<gene>
    <name evidence="2" type="ORF">LOD99_7418</name>
</gene>
<evidence type="ECO:0000256" key="1">
    <source>
        <dbReference type="SAM" id="MobiDB-lite"/>
    </source>
</evidence>
<feature type="region of interest" description="Disordered" evidence="1">
    <location>
        <begin position="1"/>
        <end position="32"/>
    </location>
</feature>
<evidence type="ECO:0000313" key="2">
    <source>
        <dbReference type="EMBL" id="KAI6652404.1"/>
    </source>
</evidence>
<proteinExistence type="predicted"/>
<reference evidence="2 3" key="1">
    <citation type="journal article" date="2023" name="BMC Biol.">
        <title>The compact genome of the sponge Oopsacas minuta (Hexactinellida) is lacking key metazoan core genes.</title>
        <authorList>
            <person name="Santini S."/>
            <person name="Schenkelaars Q."/>
            <person name="Jourda C."/>
            <person name="Duchesne M."/>
            <person name="Belahbib H."/>
            <person name="Rocher C."/>
            <person name="Selva M."/>
            <person name="Riesgo A."/>
            <person name="Vervoort M."/>
            <person name="Leys S.P."/>
            <person name="Kodjabachian L."/>
            <person name="Le Bivic A."/>
            <person name="Borchiellini C."/>
            <person name="Claverie J.M."/>
            <person name="Renard E."/>
        </authorList>
    </citation>
    <scope>NUCLEOTIDE SEQUENCE [LARGE SCALE GENOMIC DNA]</scope>
    <source>
        <strain evidence="2">SPO-2</strain>
    </source>
</reference>
<dbReference type="Proteomes" id="UP001165289">
    <property type="component" value="Unassembled WGS sequence"/>
</dbReference>
<sequence length="163" mass="18609">MKRYFESIGNPHKKNTADPIESASESETENDVYGESHLPTAKAASFRLNHPWVVEVKEGYLCGLCHDASQTKKLNLETGTKYFVDKVCGRKLQPGRKAVVHEKDSRHIQLASNNQSIGAYIKETTEKLAKQKSADKEKYISKYLDQAYFLFKEKYHIQPSLKN</sequence>
<comment type="caution">
    <text evidence="2">The sequence shown here is derived from an EMBL/GenBank/DDBJ whole genome shotgun (WGS) entry which is preliminary data.</text>
</comment>
<dbReference type="AlphaFoldDB" id="A0AAV7JVA5"/>
<keyword evidence="3" id="KW-1185">Reference proteome</keyword>
<dbReference type="EMBL" id="JAKMXF010000299">
    <property type="protein sequence ID" value="KAI6652404.1"/>
    <property type="molecule type" value="Genomic_DNA"/>
</dbReference>
<protein>
    <submittedName>
        <fullName evidence="2">Uncharacterized protein</fullName>
    </submittedName>
</protein>
<name>A0AAV7JVA5_9METZ</name>
<organism evidence="2 3">
    <name type="scientific">Oopsacas minuta</name>
    <dbReference type="NCBI Taxonomy" id="111878"/>
    <lineage>
        <taxon>Eukaryota</taxon>
        <taxon>Metazoa</taxon>
        <taxon>Porifera</taxon>
        <taxon>Hexactinellida</taxon>
        <taxon>Hexasterophora</taxon>
        <taxon>Lyssacinosida</taxon>
        <taxon>Leucopsacidae</taxon>
        <taxon>Oopsacas</taxon>
    </lineage>
</organism>
<evidence type="ECO:0000313" key="3">
    <source>
        <dbReference type="Proteomes" id="UP001165289"/>
    </source>
</evidence>